<feature type="transmembrane region" description="Helical" evidence="9">
    <location>
        <begin position="186"/>
        <end position="208"/>
    </location>
</feature>
<evidence type="ECO:0000256" key="7">
    <source>
        <dbReference type="ARBA" id="ARBA00023136"/>
    </source>
</evidence>
<gene>
    <name evidence="10" type="ORF">PPSIR1_32844</name>
</gene>
<feature type="transmembrane region" description="Helical" evidence="9">
    <location>
        <begin position="66"/>
        <end position="84"/>
    </location>
</feature>
<keyword evidence="6 9" id="KW-1133">Transmembrane helix</keyword>
<feature type="transmembrane region" description="Helical" evidence="9">
    <location>
        <begin position="21"/>
        <end position="46"/>
    </location>
</feature>
<dbReference type="AlphaFoldDB" id="A6GDM9"/>
<feature type="transmembrane region" description="Helical" evidence="9">
    <location>
        <begin position="537"/>
        <end position="557"/>
    </location>
</feature>
<dbReference type="InterPro" id="IPR005279">
    <property type="entry name" value="Dipep/tripep_permease"/>
</dbReference>
<dbReference type="PANTHER" id="PTHR23517">
    <property type="entry name" value="RESISTANCE PROTEIN MDTM, PUTATIVE-RELATED-RELATED"/>
    <property type="match status" value="1"/>
</dbReference>
<evidence type="ECO:0000256" key="3">
    <source>
        <dbReference type="ARBA" id="ARBA00022475"/>
    </source>
</evidence>
<comment type="similarity">
    <text evidence="8">Belongs to the major facilitator superfamily. Proton-dependent oligopeptide transporter (POT/PTR) (TC 2.A.17) family.</text>
</comment>
<dbReference type="Gene3D" id="1.20.1250.20">
    <property type="entry name" value="MFS general substrate transporter like domains"/>
    <property type="match status" value="2"/>
</dbReference>
<evidence type="ECO:0000256" key="2">
    <source>
        <dbReference type="ARBA" id="ARBA00022448"/>
    </source>
</evidence>
<dbReference type="PANTHER" id="PTHR23517:SF15">
    <property type="entry name" value="PROTON-DEPENDENT OLIGOPEPTIDE FAMILY TRANSPORT PROTEIN"/>
    <property type="match status" value="1"/>
</dbReference>
<feature type="transmembrane region" description="Helical" evidence="9">
    <location>
        <begin position="155"/>
        <end position="174"/>
    </location>
</feature>
<keyword evidence="11" id="KW-1185">Reference proteome</keyword>
<comment type="subcellular location">
    <subcellularLocation>
        <location evidence="1">Cell membrane</location>
        <topology evidence="1">Multi-pass membrane protein</topology>
    </subcellularLocation>
    <subcellularLocation>
        <location evidence="8">Membrane</location>
        <topology evidence="8">Multi-pass membrane protein</topology>
    </subcellularLocation>
</comment>
<dbReference type="GO" id="GO:0005886">
    <property type="term" value="C:plasma membrane"/>
    <property type="evidence" value="ECO:0007669"/>
    <property type="project" value="UniProtKB-SubCell"/>
</dbReference>
<sequence>MMPARGQNTVSDKKILGHPVGLFWLFFIEMWERLAFYTMLNVLLLYAKDFERGGLALSAGEANEIYGFYLAFVYFTPFPGGIIADRFLGYRKSVFIGGLIMAAGLFSMSIPGTNFFFAGLILLVLGNGLFKPNISVMVGNLYEAGDPKRDSGFNIFYMGINIGAFLASFLSSGIRNSYGWLMVFRTAGVGLILGVLILVAGWKVLAAADRQPKKEEDEGAKGEAGFGEVLGKILAPALVVGVLTYVLANKFIPDFAVTPATMGFIVGMIPVFVFFIRLPNTAQEHERQGLWALLPIYVAGGTFFMVLHLNGSAMTQWAEDSTARDIPAPAAFQQDALPSYYGNASEDVPRPDPNNLVVVDEPGVARMFGQKRLDEKTLGALTERYPELELHEFEPGAQATDFTGEDATLFQFSTAVYADGSVEVVEEKDAHGVPTFSVKVAERELPKRRVTLMRSADGASFPTYVVTQDSFDGIYAGYEETYGHPPETLPPGKWVQTINPELFQSLNALFVVAFTPLIVLLFGFLASRTKITTAKKVFYGLLLTTASLLLMALAGLASDGGAVRVSGMWLVGFYAIITAGELLISPMGLSLVTKLTPKRLVGLAMGGWFLATAFGNKFSGFFGGIMNMMTPVTFFLVLAAIAGAVAVFIRVLLPRLDEAIEKVS</sequence>
<evidence type="ECO:0000256" key="5">
    <source>
        <dbReference type="ARBA" id="ARBA00022856"/>
    </source>
</evidence>
<dbReference type="Proteomes" id="UP000005801">
    <property type="component" value="Unassembled WGS sequence"/>
</dbReference>
<dbReference type="eggNOG" id="COG3104">
    <property type="taxonomic scope" value="Bacteria"/>
</dbReference>
<protein>
    <submittedName>
        <fullName evidence="10">Putative dipeptide/Tripeptide permease</fullName>
    </submittedName>
</protein>
<dbReference type="InterPro" id="IPR018456">
    <property type="entry name" value="PTR2_symporter_CS"/>
</dbReference>
<keyword evidence="5" id="KW-0571">Peptide transport</keyword>
<dbReference type="STRING" id="391625.PPSIR1_32844"/>
<dbReference type="InterPro" id="IPR000109">
    <property type="entry name" value="POT_fam"/>
</dbReference>
<evidence type="ECO:0000256" key="9">
    <source>
        <dbReference type="SAM" id="Phobius"/>
    </source>
</evidence>
<dbReference type="CDD" id="cd17346">
    <property type="entry name" value="MFS_DtpA_like"/>
    <property type="match status" value="1"/>
</dbReference>
<evidence type="ECO:0000313" key="10">
    <source>
        <dbReference type="EMBL" id="EDM76004.1"/>
    </source>
</evidence>
<feature type="transmembrane region" description="Helical" evidence="9">
    <location>
        <begin position="506"/>
        <end position="525"/>
    </location>
</feature>
<evidence type="ECO:0000256" key="4">
    <source>
        <dbReference type="ARBA" id="ARBA00022692"/>
    </source>
</evidence>
<evidence type="ECO:0000256" key="1">
    <source>
        <dbReference type="ARBA" id="ARBA00004651"/>
    </source>
</evidence>
<dbReference type="GO" id="GO:0006857">
    <property type="term" value="P:oligopeptide transport"/>
    <property type="evidence" value="ECO:0007669"/>
    <property type="project" value="InterPro"/>
</dbReference>
<proteinExistence type="inferred from homology"/>
<keyword evidence="2 8" id="KW-0813">Transport</keyword>
<dbReference type="EMBL" id="ABCS01000075">
    <property type="protein sequence ID" value="EDM76004.1"/>
    <property type="molecule type" value="Genomic_DNA"/>
</dbReference>
<evidence type="ECO:0000256" key="6">
    <source>
        <dbReference type="ARBA" id="ARBA00022989"/>
    </source>
</evidence>
<dbReference type="GO" id="GO:1904680">
    <property type="term" value="F:peptide transmembrane transporter activity"/>
    <property type="evidence" value="ECO:0007669"/>
    <property type="project" value="InterPro"/>
</dbReference>
<feature type="transmembrane region" description="Helical" evidence="9">
    <location>
        <begin position="116"/>
        <end position="134"/>
    </location>
</feature>
<feature type="transmembrane region" description="Helical" evidence="9">
    <location>
        <begin position="600"/>
        <end position="626"/>
    </location>
</feature>
<dbReference type="Pfam" id="PF00854">
    <property type="entry name" value="PTR2"/>
    <property type="match status" value="2"/>
</dbReference>
<dbReference type="SUPFAM" id="SSF103473">
    <property type="entry name" value="MFS general substrate transporter"/>
    <property type="match status" value="2"/>
</dbReference>
<feature type="transmembrane region" description="Helical" evidence="9">
    <location>
        <begin position="290"/>
        <end position="309"/>
    </location>
</feature>
<keyword evidence="5" id="KW-0653">Protein transport</keyword>
<comment type="caution">
    <text evidence="10">The sequence shown here is derived from an EMBL/GenBank/DDBJ whole genome shotgun (WGS) entry which is preliminary data.</text>
</comment>
<feature type="transmembrane region" description="Helical" evidence="9">
    <location>
        <begin position="632"/>
        <end position="653"/>
    </location>
</feature>
<keyword evidence="7 9" id="KW-0472">Membrane</keyword>
<organism evidence="10 11">
    <name type="scientific">Plesiocystis pacifica SIR-1</name>
    <dbReference type="NCBI Taxonomy" id="391625"/>
    <lineage>
        <taxon>Bacteria</taxon>
        <taxon>Pseudomonadati</taxon>
        <taxon>Myxococcota</taxon>
        <taxon>Polyangia</taxon>
        <taxon>Nannocystales</taxon>
        <taxon>Nannocystaceae</taxon>
        <taxon>Plesiocystis</taxon>
    </lineage>
</organism>
<evidence type="ECO:0000313" key="11">
    <source>
        <dbReference type="Proteomes" id="UP000005801"/>
    </source>
</evidence>
<dbReference type="InterPro" id="IPR036259">
    <property type="entry name" value="MFS_trans_sf"/>
</dbReference>
<dbReference type="InterPro" id="IPR050171">
    <property type="entry name" value="MFS_Transporters"/>
</dbReference>
<feature type="transmembrane region" description="Helical" evidence="9">
    <location>
        <begin position="569"/>
        <end position="593"/>
    </location>
</feature>
<keyword evidence="3" id="KW-1003">Cell membrane</keyword>
<dbReference type="PROSITE" id="PS01023">
    <property type="entry name" value="PTR2_2"/>
    <property type="match status" value="1"/>
</dbReference>
<reference evidence="10 11" key="1">
    <citation type="submission" date="2007-06" db="EMBL/GenBank/DDBJ databases">
        <authorList>
            <person name="Shimkets L."/>
            <person name="Ferriera S."/>
            <person name="Johnson J."/>
            <person name="Kravitz S."/>
            <person name="Beeson K."/>
            <person name="Sutton G."/>
            <person name="Rogers Y.-H."/>
            <person name="Friedman R."/>
            <person name="Frazier M."/>
            <person name="Venter J.C."/>
        </authorList>
    </citation>
    <scope>NUCLEOTIDE SEQUENCE [LARGE SCALE GENOMIC DNA]</scope>
    <source>
        <strain evidence="10 11">SIR-1</strain>
    </source>
</reference>
<evidence type="ECO:0000256" key="8">
    <source>
        <dbReference type="RuleBase" id="RU003755"/>
    </source>
</evidence>
<accession>A6GDM9</accession>
<feature type="transmembrane region" description="Helical" evidence="9">
    <location>
        <begin position="260"/>
        <end position="278"/>
    </location>
</feature>
<dbReference type="NCBIfam" id="TIGR00924">
    <property type="entry name" value="yjdL_sub1_fam"/>
    <property type="match status" value="1"/>
</dbReference>
<keyword evidence="4 8" id="KW-0812">Transmembrane</keyword>
<name>A6GDM9_9BACT</name>
<feature type="transmembrane region" description="Helical" evidence="9">
    <location>
        <begin position="229"/>
        <end position="248"/>
    </location>
</feature>